<proteinExistence type="predicted"/>
<sequence length="166" mass="17700">MRLWVVPILALLATGCGKEEMTPAQRAAQDAKDVAAVKAASTPPPVPVNPQAILYPDIEKAGIYGASCSFAPGKELGAVAIAMDDHGYMKIDDKMMIFAADKGSGKLPGEAWGRYDGREYNFMIDVAKDEGEKTGGETVNYPARMVLKNSRDQIVYEANGTAQCGA</sequence>
<keyword evidence="2" id="KW-1185">Reference proteome</keyword>
<name>A0A419R124_9SPHN</name>
<accession>A0A419R124</accession>
<dbReference type="OrthoDB" id="7504757at2"/>
<dbReference type="EMBL" id="RAHJ01000019">
    <property type="protein sequence ID" value="RJX67041.1"/>
    <property type="molecule type" value="Genomic_DNA"/>
</dbReference>
<dbReference type="Proteomes" id="UP000284322">
    <property type="component" value="Unassembled WGS sequence"/>
</dbReference>
<evidence type="ECO:0000313" key="1">
    <source>
        <dbReference type="EMBL" id="RJX67041.1"/>
    </source>
</evidence>
<gene>
    <name evidence="1" type="ORF">D6858_11960</name>
</gene>
<reference evidence="1 2" key="1">
    <citation type="submission" date="2018-09" db="EMBL/GenBank/DDBJ databases">
        <title>Altererythrobacter sp.Ery1 and Ery12, the genome sequencing of novel strains in genus Alterythrobacter.</title>
        <authorList>
            <person name="Cheng H."/>
            <person name="Wu Y.-H."/>
            <person name="Fang C."/>
            <person name="Xu X.-W."/>
        </authorList>
    </citation>
    <scope>NUCLEOTIDE SEQUENCE [LARGE SCALE GENOMIC DNA]</scope>
    <source>
        <strain evidence="1 2">Ery12</strain>
    </source>
</reference>
<protein>
    <recommendedName>
        <fullName evidence="3">Lipoprotein</fullName>
    </recommendedName>
</protein>
<dbReference type="PROSITE" id="PS51257">
    <property type="entry name" value="PROKAR_LIPOPROTEIN"/>
    <property type="match status" value="1"/>
</dbReference>
<comment type="caution">
    <text evidence="1">The sequence shown here is derived from an EMBL/GenBank/DDBJ whole genome shotgun (WGS) entry which is preliminary data.</text>
</comment>
<evidence type="ECO:0000313" key="2">
    <source>
        <dbReference type="Proteomes" id="UP000284322"/>
    </source>
</evidence>
<evidence type="ECO:0008006" key="3">
    <source>
        <dbReference type="Google" id="ProtNLM"/>
    </source>
</evidence>
<organism evidence="1 2">
    <name type="scientific">Tsuneonella suprasediminis</name>
    <dbReference type="NCBI Taxonomy" id="2306996"/>
    <lineage>
        <taxon>Bacteria</taxon>
        <taxon>Pseudomonadati</taxon>
        <taxon>Pseudomonadota</taxon>
        <taxon>Alphaproteobacteria</taxon>
        <taxon>Sphingomonadales</taxon>
        <taxon>Erythrobacteraceae</taxon>
        <taxon>Tsuneonella</taxon>
    </lineage>
</organism>
<dbReference type="RefSeq" id="WP_120110633.1">
    <property type="nucleotide sequence ID" value="NZ_DATCMS010000001.1"/>
</dbReference>
<dbReference type="AlphaFoldDB" id="A0A419R124"/>